<organism evidence="2 3">
    <name type="scientific">Podospora fimiseda</name>
    <dbReference type="NCBI Taxonomy" id="252190"/>
    <lineage>
        <taxon>Eukaryota</taxon>
        <taxon>Fungi</taxon>
        <taxon>Dikarya</taxon>
        <taxon>Ascomycota</taxon>
        <taxon>Pezizomycotina</taxon>
        <taxon>Sordariomycetes</taxon>
        <taxon>Sordariomycetidae</taxon>
        <taxon>Sordariales</taxon>
        <taxon>Podosporaceae</taxon>
        <taxon>Podospora</taxon>
    </lineage>
</organism>
<keyword evidence="3" id="KW-1185">Reference proteome</keyword>
<evidence type="ECO:0000313" key="2">
    <source>
        <dbReference type="EMBL" id="KAK4226535.1"/>
    </source>
</evidence>
<reference evidence="2" key="1">
    <citation type="journal article" date="2023" name="Mol. Phylogenet. Evol.">
        <title>Genome-scale phylogeny and comparative genomics of the fungal order Sordariales.</title>
        <authorList>
            <person name="Hensen N."/>
            <person name="Bonometti L."/>
            <person name="Westerberg I."/>
            <person name="Brannstrom I.O."/>
            <person name="Guillou S."/>
            <person name="Cros-Aarteil S."/>
            <person name="Calhoun S."/>
            <person name="Haridas S."/>
            <person name="Kuo A."/>
            <person name="Mondo S."/>
            <person name="Pangilinan J."/>
            <person name="Riley R."/>
            <person name="LaButti K."/>
            <person name="Andreopoulos B."/>
            <person name="Lipzen A."/>
            <person name="Chen C."/>
            <person name="Yan M."/>
            <person name="Daum C."/>
            <person name="Ng V."/>
            <person name="Clum A."/>
            <person name="Steindorff A."/>
            <person name="Ohm R.A."/>
            <person name="Martin F."/>
            <person name="Silar P."/>
            <person name="Natvig D.O."/>
            <person name="Lalanne C."/>
            <person name="Gautier V."/>
            <person name="Ament-Velasquez S.L."/>
            <person name="Kruys A."/>
            <person name="Hutchinson M.I."/>
            <person name="Powell A.J."/>
            <person name="Barry K."/>
            <person name="Miller A.N."/>
            <person name="Grigoriev I.V."/>
            <person name="Debuchy R."/>
            <person name="Gladieux P."/>
            <person name="Hiltunen Thoren M."/>
            <person name="Johannesson H."/>
        </authorList>
    </citation>
    <scope>NUCLEOTIDE SEQUENCE</scope>
    <source>
        <strain evidence="2">CBS 990.96</strain>
    </source>
</reference>
<name>A0AAN7H1A7_9PEZI</name>
<accession>A0AAN7H1A7</accession>
<proteinExistence type="predicted"/>
<evidence type="ECO:0000313" key="3">
    <source>
        <dbReference type="Proteomes" id="UP001301958"/>
    </source>
</evidence>
<comment type="caution">
    <text evidence="2">The sequence shown here is derived from an EMBL/GenBank/DDBJ whole genome shotgun (WGS) entry which is preliminary data.</text>
</comment>
<dbReference type="Pfam" id="PF06985">
    <property type="entry name" value="HET"/>
    <property type="match status" value="1"/>
</dbReference>
<dbReference type="PANTHER" id="PTHR33112:SF10">
    <property type="entry name" value="TOL"/>
    <property type="match status" value="1"/>
</dbReference>
<dbReference type="PANTHER" id="PTHR33112">
    <property type="entry name" value="DOMAIN PROTEIN, PUTATIVE-RELATED"/>
    <property type="match status" value="1"/>
</dbReference>
<protein>
    <submittedName>
        <fullName evidence="2">Heterokaryon incompatibility protein-domain-containing protein</fullName>
    </submittedName>
</protein>
<feature type="domain" description="Heterokaryon incompatibility" evidence="1">
    <location>
        <begin position="129"/>
        <end position="279"/>
    </location>
</feature>
<dbReference type="AlphaFoldDB" id="A0AAN7H1A7"/>
<dbReference type="Proteomes" id="UP001301958">
    <property type="component" value="Unassembled WGS sequence"/>
</dbReference>
<sequence length="589" mass="66784">MSSSVPPDDENPGLCRACRAMLNSQYPDNFLDAGSNRSGNSFRQIKEFESLEASNFNQLDLFPASIASSLVNHDQVESNTNSDATWKLIADWMDRCTNTHELLPTRVIDLRADTARLLVVDTTTPILPYATLSHCWGSHIPLRLTLDNFSQLQKEIPSKDLSKTFLDAFTIARRLGLKYIWIDSLCIIQQGPESYSDWETESSRMVQVYTNSYCNIAAAHAADGTQGCFIERDPKLVRPLRVEVNWGPTPGPHYAVRENYWLREVSLQCLNRRAWAFQERCLAPRNVIFGENQVFWECKELAANETFPMGLPSGIWAPKSTLLPHVDGAYFRKIIGLSHAPELDAFSMWGTIHLASQLLWSTDGWKDPDFVPPLSASEENRIPSWSWASLHTGAVTSGLATVLFEDERDIVIDVLDAQVDLVNPKHPFGQVNGGFLRVRGYLAMSGLTIERQAHDVTGSFKIAYMDHPDEHANSTTEPNPYYFLPIRYIKTPLSAEEFGLKVNIPTISGIILRPVHPDIENEFVRVGQFDVYRDQNAEIFRNACERYTRERVQKKKLSGLSLGEWEESEDKFEGIEVDDWGAKWEITIY</sequence>
<dbReference type="EMBL" id="MU865346">
    <property type="protein sequence ID" value="KAK4226535.1"/>
    <property type="molecule type" value="Genomic_DNA"/>
</dbReference>
<dbReference type="InterPro" id="IPR010730">
    <property type="entry name" value="HET"/>
</dbReference>
<gene>
    <name evidence="2" type="ORF">QBC38DRAFT_510346</name>
</gene>
<evidence type="ECO:0000259" key="1">
    <source>
        <dbReference type="Pfam" id="PF06985"/>
    </source>
</evidence>
<reference evidence="2" key="2">
    <citation type="submission" date="2023-05" db="EMBL/GenBank/DDBJ databases">
        <authorList>
            <consortium name="Lawrence Berkeley National Laboratory"/>
            <person name="Steindorff A."/>
            <person name="Hensen N."/>
            <person name="Bonometti L."/>
            <person name="Westerberg I."/>
            <person name="Brannstrom I.O."/>
            <person name="Guillou S."/>
            <person name="Cros-Aarteil S."/>
            <person name="Calhoun S."/>
            <person name="Haridas S."/>
            <person name="Kuo A."/>
            <person name="Mondo S."/>
            <person name="Pangilinan J."/>
            <person name="Riley R."/>
            <person name="Labutti K."/>
            <person name="Andreopoulos B."/>
            <person name="Lipzen A."/>
            <person name="Chen C."/>
            <person name="Yanf M."/>
            <person name="Daum C."/>
            <person name="Ng V."/>
            <person name="Clum A."/>
            <person name="Ohm R."/>
            <person name="Martin F."/>
            <person name="Silar P."/>
            <person name="Natvig D."/>
            <person name="Lalanne C."/>
            <person name="Gautier V."/>
            <person name="Ament-Velasquez S.L."/>
            <person name="Kruys A."/>
            <person name="Hutchinson M.I."/>
            <person name="Powell A.J."/>
            <person name="Barry K."/>
            <person name="Miller A.N."/>
            <person name="Grigoriev I.V."/>
            <person name="Debuchy R."/>
            <person name="Gladieux P."/>
            <person name="Thoren M.H."/>
            <person name="Johannesson H."/>
        </authorList>
    </citation>
    <scope>NUCLEOTIDE SEQUENCE</scope>
    <source>
        <strain evidence="2">CBS 990.96</strain>
    </source>
</reference>